<dbReference type="EMBL" id="FN392320">
    <property type="protein sequence ID" value="CAY69345.1"/>
    <property type="molecule type" value="Genomic_DNA"/>
</dbReference>
<dbReference type="HOGENOM" id="CLU_1337935_0_0_1"/>
<evidence type="ECO:0000313" key="2">
    <source>
        <dbReference type="EMBL" id="CAY69345.1"/>
    </source>
</evidence>
<organism evidence="2 3">
    <name type="scientific">Komagataella phaffii (strain GS115 / ATCC 20864)</name>
    <name type="common">Yeast</name>
    <name type="synonym">Pichia pastoris</name>
    <dbReference type="NCBI Taxonomy" id="644223"/>
    <lineage>
        <taxon>Eukaryota</taxon>
        <taxon>Fungi</taxon>
        <taxon>Dikarya</taxon>
        <taxon>Ascomycota</taxon>
        <taxon>Saccharomycotina</taxon>
        <taxon>Pichiomycetes</taxon>
        <taxon>Pichiales</taxon>
        <taxon>Pichiaceae</taxon>
        <taxon>Komagataella</taxon>
    </lineage>
</organism>
<accession>C4R1H1</accession>
<dbReference type="Proteomes" id="UP000000314">
    <property type="component" value="Chromosome 2"/>
</dbReference>
<dbReference type="RefSeq" id="XP_002491625.1">
    <property type="nucleotide sequence ID" value="XM_002491580.1"/>
</dbReference>
<protein>
    <submittedName>
        <fullName evidence="2">Uncharacterized protein</fullName>
    </submittedName>
</protein>
<proteinExistence type="predicted"/>
<dbReference type="SMR" id="C4R1H1"/>
<dbReference type="AlphaFoldDB" id="C4R1H1"/>
<feature type="compositionally biased region" description="Basic and acidic residues" evidence="1">
    <location>
        <begin position="136"/>
        <end position="155"/>
    </location>
</feature>
<evidence type="ECO:0000256" key="1">
    <source>
        <dbReference type="SAM" id="MobiDB-lite"/>
    </source>
</evidence>
<dbReference type="GeneID" id="8198316"/>
<dbReference type="OrthoDB" id="10281725at2759"/>
<reference evidence="2 3" key="1">
    <citation type="journal article" date="2009" name="Nat. Biotechnol.">
        <title>Genome sequence of the recombinant protein production host Pichia pastoris.</title>
        <authorList>
            <person name="De Schutter K."/>
            <person name="Lin Y.C."/>
            <person name="Tiels P."/>
            <person name="Van Hecke A."/>
            <person name="Glinka S."/>
            <person name="Weber-Lehmann J."/>
            <person name="Rouze P."/>
            <person name="Van de Peer Y."/>
            <person name="Callewaert N."/>
        </authorList>
    </citation>
    <scope>NUCLEOTIDE SEQUENCE [LARGE SCALE GENOMIC DNA]</scope>
    <source>
        <strain evidence="3">GS115 / ATCC 20864</strain>
    </source>
</reference>
<sequence length="205" mass="23502">MAKQLVYLRFPMDRPKESSKQNEPMLTGKWDKEKLDQLYDIVHPYLFSGRIEFNWKKLEQHFGESADSIKRQVILLSHLDHYIGETPSRKNSLETNQASSLNKTLQQLETLKLEDAADRETLINNLQAAKLTTINSHDEPDRSVAPRAKEPKDDNTNAVELLLHRSIFLRKQPSDYTGSSSMIYSQSGGFSDEDPELVTDSNNHD</sequence>
<feature type="region of interest" description="Disordered" evidence="1">
    <location>
        <begin position="176"/>
        <end position="205"/>
    </location>
</feature>
<gene>
    <name evidence="2" type="ordered locus">PAS_chr2-1_0879</name>
</gene>
<keyword evidence="3" id="KW-1185">Reference proteome</keyword>
<evidence type="ECO:0000313" key="3">
    <source>
        <dbReference type="Proteomes" id="UP000000314"/>
    </source>
</evidence>
<feature type="region of interest" description="Disordered" evidence="1">
    <location>
        <begin position="133"/>
        <end position="156"/>
    </location>
</feature>
<dbReference type="InParanoid" id="C4R1H1"/>
<name>C4R1H1_KOMPG</name>
<feature type="compositionally biased region" description="Polar residues" evidence="1">
    <location>
        <begin position="176"/>
        <end position="189"/>
    </location>
</feature>
<dbReference type="KEGG" id="ppa:PAS_chr2-1_0879"/>